<dbReference type="InterPro" id="IPR039796">
    <property type="entry name" value="MIP18"/>
</dbReference>
<reference evidence="3" key="1">
    <citation type="submission" date="2019-06" db="EMBL/GenBank/DDBJ databases">
        <authorList>
            <person name="Zheng W."/>
        </authorList>
    </citation>
    <scope>NUCLEOTIDE SEQUENCE</scope>
    <source>
        <strain evidence="3">QDHG01</strain>
    </source>
</reference>
<dbReference type="OrthoDB" id="2746at2759"/>
<dbReference type="PANTHER" id="PTHR12377">
    <property type="entry name" value="CYTOSOLIC IRON-SULFUR ASSEMBLY COMPONENT 2B-RELATED"/>
    <property type="match status" value="1"/>
</dbReference>
<evidence type="ECO:0008006" key="5">
    <source>
        <dbReference type="Google" id="ProtNLM"/>
    </source>
</evidence>
<dbReference type="Gene3D" id="6.10.250.1280">
    <property type="match status" value="1"/>
</dbReference>
<proteinExistence type="inferred from homology"/>
<sequence>MNKVQISQVLKHVGRKVADQNEQAILDEDEIQELEQLRLEVYDIIKTIKDPEEPGTLEELEMITEDLVSVRKENGLPSIRIEWAPTNPECKCALTIALCIRTKLFQQLSVQNAKIDIYIKEGKHSIKDQIDKQVNDKERVLAAMENENVVAVIADLIQEPKSH</sequence>
<name>A0A8J8NHB0_HALGN</name>
<dbReference type="Proteomes" id="UP000785679">
    <property type="component" value="Unassembled WGS sequence"/>
</dbReference>
<gene>
    <name evidence="3" type="ORF">FGO68_gene1533</name>
</gene>
<evidence type="ECO:0000313" key="3">
    <source>
        <dbReference type="EMBL" id="TNV74475.1"/>
    </source>
</evidence>
<evidence type="ECO:0000256" key="2">
    <source>
        <dbReference type="ARBA" id="ARBA00022829"/>
    </source>
</evidence>
<dbReference type="InterPro" id="IPR034904">
    <property type="entry name" value="FSCA_dom_sf"/>
</dbReference>
<dbReference type="Gene3D" id="3.30.300.130">
    <property type="entry name" value="Fe-S cluster assembly (FSCA)"/>
    <property type="match status" value="1"/>
</dbReference>
<evidence type="ECO:0000313" key="4">
    <source>
        <dbReference type="Proteomes" id="UP000785679"/>
    </source>
</evidence>
<keyword evidence="2" id="KW-0159">Chromosome partition</keyword>
<evidence type="ECO:0000256" key="1">
    <source>
        <dbReference type="ARBA" id="ARBA00010381"/>
    </source>
</evidence>
<comment type="caution">
    <text evidence="3">The sequence shown here is derived from an EMBL/GenBank/DDBJ whole genome shotgun (WGS) entry which is preliminary data.</text>
</comment>
<organism evidence="3 4">
    <name type="scientific">Halteria grandinella</name>
    <dbReference type="NCBI Taxonomy" id="5974"/>
    <lineage>
        <taxon>Eukaryota</taxon>
        <taxon>Sar</taxon>
        <taxon>Alveolata</taxon>
        <taxon>Ciliophora</taxon>
        <taxon>Intramacronucleata</taxon>
        <taxon>Spirotrichea</taxon>
        <taxon>Stichotrichia</taxon>
        <taxon>Sporadotrichida</taxon>
        <taxon>Halteriidae</taxon>
        <taxon>Halteria</taxon>
    </lineage>
</organism>
<comment type="similarity">
    <text evidence="1">Belongs to the MIP18 family.</text>
</comment>
<keyword evidence="4" id="KW-1185">Reference proteome</keyword>
<dbReference type="GO" id="GO:0007059">
    <property type="term" value="P:chromosome segregation"/>
    <property type="evidence" value="ECO:0007669"/>
    <property type="project" value="UniProtKB-KW"/>
</dbReference>
<protein>
    <recommendedName>
        <fullName evidence="5">MIP18 family-like domain-containing protein</fullName>
    </recommendedName>
</protein>
<dbReference type="GO" id="GO:0051604">
    <property type="term" value="P:protein maturation"/>
    <property type="evidence" value="ECO:0007669"/>
    <property type="project" value="InterPro"/>
</dbReference>
<accession>A0A8J8NHB0</accession>
<dbReference type="AlphaFoldDB" id="A0A8J8NHB0"/>
<dbReference type="SUPFAM" id="SSF117916">
    <property type="entry name" value="Fe-S cluster assembly (FSCA) domain-like"/>
    <property type="match status" value="1"/>
</dbReference>
<dbReference type="PANTHER" id="PTHR12377:SF2">
    <property type="entry name" value="CYTOSOLIC IRON-SULFUR ASSEMBLY COMPONENT 2A"/>
    <property type="match status" value="1"/>
</dbReference>
<dbReference type="EMBL" id="RRYP01016950">
    <property type="protein sequence ID" value="TNV74475.1"/>
    <property type="molecule type" value="Genomic_DNA"/>
</dbReference>